<keyword evidence="3" id="KW-0813">Transport</keyword>
<feature type="domain" description="ABC transporter" evidence="11">
    <location>
        <begin position="1033"/>
        <end position="1270"/>
    </location>
</feature>
<dbReference type="Pfam" id="PF00005">
    <property type="entry name" value="ABC_tran"/>
    <property type="match status" value="2"/>
</dbReference>
<dbReference type="PROSITE" id="PS50929">
    <property type="entry name" value="ABC_TM1F"/>
    <property type="match status" value="2"/>
</dbReference>
<organism evidence="13 14">
    <name type="scientific">Extremus antarcticus</name>
    <dbReference type="NCBI Taxonomy" id="702011"/>
    <lineage>
        <taxon>Eukaryota</taxon>
        <taxon>Fungi</taxon>
        <taxon>Dikarya</taxon>
        <taxon>Ascomycota</taxon>
        <taxon>Pezizomycotina</taxon>
        <taxon>Dothideomycetes</taxon>
        <taxon>Dothideomycetidae</taxon>
        <taxon>Mycosphaerellales</taxon>
        <taxon>Extremaceae</taxon>
        <taxon>Extremus</taxon>
    </lineage>
</organism>
<feature type="transmembrane region" description="Helical" evidence="10">
    <location>
        <begin position="750"/>
        <end position="774"/>
    </location>
</feature>
<feature type="transmembrane region" description="Helical" evidence="10">
    <location>
        <begin position="969"/>
        <end position="990"/>
    </location>
</feature>
<evidence type="ECO:0000256" key="2">
    <source>
        <dbReference type="ARBA" id="ARBA00007577"/>
    </source>
</evidence>
<keyword evidence="14" id="KW-1185">Reference proteome</keyword>
<dbReference type="SMART" id="SM00382">
    <property type="entry name" value="AAA"/>
    <property type="match status" value="2"/>
</dbReference>
<accession>A0AAJ0DRJ7</accession>
<evidence type="ECO:0000256" key="3">
    <source>
        <dbReference type="ARBA" id="ARBA00022448"/>
    </source>
</evidence>
<evidence type="ECO:0000313" key="14">
    <source>
        <dbReference type="Proteomes" id="UP001271007"/>
    </source>
</evidence>
<dbReference type="EMBL" id="JAWDJX010000008">
    <property type="protein sequence ID" value="KAK3055540.1"/>
    <property type="molecule type" value="Genomic_DNA"/>
</dbReference>
<name>A0AAJ0DRJ7_9PEZI</name>
<reference evidence="13" key="1">
    <citation type="submission" date="2023-04" db="EMBL/GenBank/DDBJ databases">
        <title>Black Yeasts Isolated from many extreme environments.</title>
        <authorList>
            <person name="Coleine C."/>
            <person name="Stajich J.E."/>
            <person name="Selbmann L."/>
        </authorList>
    </citation>
    <scope>NUCLEOTIDE SEQUENCE</scope>
    <source>
        <strain evidence="13">CCFEE 5312</strain>
    </source>
</reference>
<keyword evidence="7 10" id="KW-1133">Transmembrane helix</keyword>
<dbReference type="CDD" id="cd03249">
    <property type="entry name" value="ABC_MTABC3_MDL1_MDL2"/>
    <property type="match status" value="2"/>
</dbReference>
<feature type="transmembrane region" description="Helical" evidence="10">
    <location>
        <begin position="66"/>
        <end position="88"/>
    </location>
</feature>
<dbReference type="InterPro" id="IPR003439">
    <property type="entry name" value="ABC_transporter-like_ATP-bd"/>
</dbReference>
<feature type="transmembrane region" description="Helical" evidence="10">
    <location>
        <begin position="115"/>
        <end position="142"/>
    </location>
</feature>
<dbReference type="GO" id="GO:0016887">
    <property type="term" value="F:ATP hydrolysis activity"/>
    <property type="evidence" value="ECO:0007669"/>
    <property type="project" value="InterPro"/>
</dbReference>
<proteinExistence type="inferred from homology"/>
<comment type="similarity">
    <text evidence="2">Belongs to the ABC transporter superfamily. ABCB family. Multidrug resistance exporter (TC 3.A.1.201) subfamily.</text>
</comment>
<feature type="domain" description="ABC transmembrane type-1" evidence="12">
    <location>
        <begin position="68"/>
        <end position="359"/>
    </location>
</feature>
<evidence type="ECO:0000256" key="8">
    <source>
        <dbReference type="ARBA" id="ARBA00023136"/>
    </source>
</evidence>
<sequence length="1276" mass="140151">MTSINEKPPPTDGFPAALTTPSDEHNSEKRDEKETPAKGGEEKEKKGSFADFWRIFRYSDALDRGLYAIGLGLSVAAGAALPLMTLIFGKFTKQFTDFTSGNSPVSDFHDAVNQLVLYFVYLFVARFFIVYIANICVSIAALRTTRAIRYAFLEATLRQEVWHFDKESNGSISSQVTTNGNRINQGIAEKFAFIFQGMSLFFSGFIIALAVQWKLALIIMSIIPAILIVVSVCIAVDAGHESQITSIYSKAAVSAQEAISSIKTVHAFWAHEKMVEKYQAYLDAAQKIGKKKSPNYGILFSTEWFFVLSGTALAFWQGFRMYASGEIESVGTVINVVLAVTISATAMSTIAPQIQALTNAVSAAFELFSIIDKESLLDPLSMEGEQPLDCKGDIQIRDLSFAYPSRPTAQVLHNLSLSIPAGKTTALVGASGCGKSSLVALIERWYQSSSGDILLDGKSITEYNTKWLRSNIRLVQQEPVLFSGTIYSNIAKGLVGAQTTLEPEKQRELIEEACKASNCHDFILDLPEGYQTQVGERASMLSGGQRQRIAIARSIVSDPKVLLLDEATSALDPRAERIVQDALDRVSANKTTLIIAHKLATVKAADNIVVMAYGRIVEQGTHRELVALDGQYASLVRAQDLGSTAGDADFTKEENDLQMSRTDTLQRTKTEPKTAVEAEIDHLTSGTLGYGLVKCVWIMLKEQKDLYWKFFLSCLACLIAGGTFPAQALLDAHLINVFTLPIDEGRKKADFFALMFFVVAIANFFAYFIVGWICNDIAQVVTHRYRTEMLSRIINLDQDFFDRPENSSGALTSKLSSVPNAMLELLAGNLLLIFIVLVNIISSSTIAIPYGWKLGLVVVFGGLPLLLGSGYVKIRLDQKLENQAGERFAESAGLATEAVTSIRTVASLTLETQILKDYGDMLDYIVHRSTRSFFVTMIGYALSQSLDFLIMALGFWYGSRLLASGEYNVVQFFVVFIAVIFGGQAAAQFFGYSTSITKARPAANYILWLRTLKARIGEDESNKSNGPSGDGPLALQNVEFRYKQRDASRVLKGISMDIKPGTYAACVGPSGCGKTTVISLLERFYDPISGRITLNGDNISNMSPRLYRDHMSLVQQEPTLYSGSVRDNIALGLRYEPSEEETLEACKQANAYDFVTSLPEGLSTPCGGKGLQFSGGQRQRLCIARALIRKPRLLLLDEATSALDTQSERMVQQTLDAAASSRTTVAVAHRLSTIRHADVIFVFANGNIAEMGTHEELQAMRGRYYEMCVAQSLDRA</sequence>
<comment type="subcellular location">
    <subcellularLocation>
        <location evidence="1">Membrane</location>
        <topology evidence="1">Multi-pass membrane protein</topology>
    </subcellularLocation>
</comment>
<dbReference type="SUPFAM" id="SSF52540">
    <property type="entry name" value="P-loop containing nucleoside triphosphate hydrolases"/>
    <property type="match status" value="2"/>
</dbReference>
<evidence type="ECO:0000313" key="13">
    <source>
        <dbReference type="EMBL" id="KAK3055540.1"/>
    </source>
</evidence>
<dbReference type="Pfam" id="PF00664">
    <property type="entry name" value="ABC_membrane"/>
    <property type="match status" value="2"/>
</dbReference>
<feature type="region of interest" description="Disordered" evidence="9">
    <location>
        <begin position="1"/>
        <end position="43"/>
    </location>
</feature>
<feature type="domain" description="ABC transmembrane type-1" evidence="12">
    <location>
        <begin position="711"/>
        <end position="998"/>
    </location>
</feature>
<gene>
    <name evidence="13" type="ORF">LTR09_003460</name>
</gene>
<dbReference type="PANTHER" id="PTHR43394">
    <property type="entry name" value="ATP-DEPENDENT PERMEASE MDL1, MITOCHONDRIAL"/>
    <property type="match status" value="1"/>
</dbReference>
<dbReference type="Proteomes" id="UP001271007">
    <property type="component" value="Unassembled WGS sequence"/>
</dbReference>
<dbReference type="InterPro" id="IPR027417">
    <property type="entry name" value="P-loop_NTPase"/>
</dbReference>
<evidence type="ECO:0000256" key="1">
    <source>
        <dbReference type="ARBA" id="ARBA00004141"/>
    </source>
</evidence>
<feature type="transmembrane region" description="Helical" evidence="10">
    <location>
        <begin position="296"/>
        <end position="317"/>
    </location>
</feature>
<feature type="compositionally biased region" description="Basic and acidic residues" evidence="9">
    <location>
        <begin position="22"/>
        <end position="43"/>
    </location>
</feature>
<dbReference type="GO" id="GO:0005524">
    <property type="term" value="F:ATP binding"/>
    <property type="evidence" value="ECO:0007669"/>
    <property type="project" value="UniProtKB-KW"/>
</dbReference>
<dbReference type="InterPro" id="IPR017871">
    <property type="entry name" value="ABC_transporter-like_CS"/>
</dbReference>
<feature type="transmembrane region" description="Helical" evidence="10">
    <location>
        <begin position="217"/>
        <end position="236"/>
    </location>
</feature>
<keyword evidence="4 10" id="KW-0812">Transmembrane</keyword>
<dbReference type="FunFam" id="3.40.50.300:FF:000913">
    <property type="entry name" value="ABC multidrug transporter SitT"/>
    <property type="match status" value="1"/>
</dbReference>
<dbReference type="FunFam" id="1.20.1560.10:FF:000057">
    <property type="entry name" value="ABC multidrug transporter SitT"/>
    <property type="match status" value="1"/>
</dbReference>
<evidence type="ECO:0000256" key="6">
    <source>
        <dbReference type="ARBA" id="ARBA00022840"/>
    </source>
</evidence>
<evidence type="ECO:0000259" key="11">
    <source>
        <dbReference type="PROSITE" id="PS50893"/>
    </source>
</evidence>
<evidence type="ECO:0000259" key="12">
    <source>
        <dbReference type="PROSITE" id="PS50929"/>
    </source>
</evidence>
<evidence type="ECO:0000256" key="7">
    <source>
        <dbReference type="ARBA" id="ARBA00022989"/>
    </source>
</evidence>
<comment type="caution">
    <text evidence="13">The sequence shown here is derived from an EMBL/GenBank/DDBJ whole genome shotgun (WGS) entry which is preliminary data.</text>
</comment>
<keyword evidence="8 10" id="KW-0472">Membrane</keyword>
<evidence type="ECO:0000256" key="5">
    <source>
        <dbReference type="ARBA" id="ARBA00022741"/>
    </source>
</evidence>
<keyword evidence="6" id="KW-0067">ATP-binding</keyword>
<dbReference type="PROSITE" id="PS50893">
    <property type="entry name" value="ABC_TRANSPORTER_2"/>
    <property type="match status" value="2"/>
</dbReference>
<dbReference type="GO" id="GO:0015421">
    <property type="term" value="F:ABC-type oligopeptide transporter activity"/>
    <property type="evidence" value="ECO:0007669"/>
    <property type="project" value="TreeGrafter"/>
</dbReference>
<feature type="transmembrane region" description="Helical" evidence="10">
    <location>
        <begin position="706"/>
        <end position="730"/>
    </location>
</feature>
<dbReference type="FunFam" id="3.40.50.300:FF:000251">
    <property type="entry name" value="ABC transporter B family member 19"/>
    <property type="match status" value="1"/>
</dbReference>
<dbReference type="CDD" id="cd18578">
    <property type="entry name" value="ABC_6TM_Pgp_ABCB1_D2_like"/>
    <property type="match status" value="1"/>
</dbReference>
<keyword evidence="5" id="KW-0547">Nucleotide-binding</keyword>
<evidence type="ECO:0000256" key="9">
    <source>
        <dbReference type="SAM" id="MobiDB-lite"/>
    </source>
</evidence>
<dbReference type="PROSITE" id="PS00211">
    <property type="entry name" value="ABC_TRANSPORTER_1"/>
    <property type="match status" value="2"/>
</dbReference>
<feature type="transmembrane region" description="Helical" evidence="10">
    <location>
        <begin position="933"/>
        <end position="957"/>
    </location>
</feature>
<feature type="transmembrane region" description="Helical" evidence="10">
    <location>
        <begin position="854"/>
        <end position="872"/>
    </location>
</feature>
<evidence type="ECO:0000256" key="10">
    <source>
        <dbReference type="SAM" id="Phobius"/>
    </source>
</evidence>
<dbReference type="GO" id="GO:0090374">
    <property type="term" value="P:oligopeptide export from mitochondrion"/>
    <property type="evidence" value="ECO:0007669"/>
    <property type="project" value="TreeGrafter"/>
</dbReference>
<feature type="transmembrane region" description="Helical" evidence="10">
    <location>
        <begin position="825"/>
        <end position="848"/>
    </location>
</feature>
<feature type="transmembrane region" description="Helical" evidence="10">
    <location>
        <begin position="329"/>
        <end position="350"/>
    </location>
</feature>
<dbReference type="Gene3D" id="1.20.1560.10">
    <property type="entry name" value="ABC transporter type 1, transmembrane domain"/>
    <property type="match status" value="1"/>
</dbReference>
<dbReference type="InterPro" id="IPR003593">
    <property type="entry name" value="AAA+_ATPase"/>
</dbReference>
<feature type="domain" description="ABC transporter" evidence="11">
    <location>
        <begin position="394"/>
        <end position="638"/>
    </location>
</feature>
<dbReference type="InterPro" id="IPR011527">
    <property type="entry name" value="ABC1_TM_dom"/>
</dbReference>
<dbReference type="InterPro" id="IPR036640">
    <property type="entry name" value="ABC1_TM_sf"/>
</dbReference>
<dbReference type="CDD" id="cd18577">
    <property type="entry name" value="ABC_6TM_Pgp_ABCB1_D1_like"/>
    <property type="match status" value="1"/>
</dbReference>
<dbReference type="SUPFAM" id="SSF90123">
    <property type="entry name" value="ABC transporter transmembrane region"/>
    <property type="match status" value="2"/>
</dbReference>
<dbReference type="Gene3D" id="3.40.50.300">
    <property type="entry name" value="P-loop containing nucleotide triphosphate hydrolases"/>
    <property type="match status" value="2"/>
</dbReference>
<dbReference type="GO" id="GO:0005743">
    <property type="term" value="C:mitochondrial inner membrane"/>
    <property type="evidence" value="ECO:0007669"/>
    <property type="project" value="TreeGrafter"/>
</dbReference>
<dbReference type="InterPro" id="IPR039421">
    <property type="entry name" value="Type_1_exporter"/>
</dbReference>
<protein>
    <submittedName>
        <fullName evidence="13">Uncharacterized protein</fullName>
    </submittedName>
</protein>
<evidence type="ECO:0000256" key="4">
    <source>
        <dbReference type="ARBA" id="ARBA00022692"/>
    </source>
</evidence>
<dbReference type="PANTHER" id="PTHR43394:SF27">
    <property type="entry name" value="ATP-DEPENDENT TRANSLOCASE ABCB1-LIKE"/>
    <property type="match status" value="1"/>
</dbReference>
<dbReference type="AlphaFoldDB" id="A0AAJ0DRJ7"/>
<feature type="transmembrane region" description="Helical" evidence="10">
    <location>
        <begin position="191"/>
        <end position="211"/>
    </location>
</feature>